<dbReference type="EMBL" id="CP065938">
    <property type="protein sequence ID" value="UWX06285.1"/>
    <property type="molecule type" value="Genomic_DNA"/>
</dbReference>
<feature type="domain" description="Mce/MlaD" evidence="3">
    <location>
        <begin position="39"/>
        <end position="140"/>
    </location>
</feature>
<feature type="transmembrane region" description="Helical" evidence="2">
    <location>
        <begin position="7"/>
        <end position="28"/>
    </location>
</feature>
<dbReference type="PANTHER" id="PTHR36698">
    <property type="entry name" value="BLL5892 PROTEIN"/>
    <property type="match status" value="1"/>
</dbReference>
<keyword evidence="5" id="KW-1185">Reference proteome</keyword>
<dbReference type="Proteomes" id="UP001058120">
    <property type="component" value="Chromosome"/>
</dbReference>
<dbReference type="InterPro" id="IPR003399">
    <property type="entry name" value="Mce/MlaD"/>
</dbReference>
<name>A0ABY5Y274_9BACT</name>
<dbReference type="Pfam" id="PF02470">
    <property type="entry name" value="MlaD"/>
    <property type="match status" value="1"/>
</dbReference>
<keyword evidence="2" id="KW-1133">Transmembrane helix</keyword>
<evidence type="ECO:0000313" key="4">
    <source>
        <dbReference type="EMBL" id="UWX06285.1"/>
    </source>
</evidence>
<organism evidence="4 5">
    <name type="scientific">Taurinivorans muris</name>
    <dbReference type="NCBI Taxonomy" id="2787751"/>
    <lineage>
        <taxon>Bacteria</taxon>
        <taxon>Pseudomonadati</taxon>
        <taxon>Thermodesulfobacteriota</taxon>
        <taxon>Desulfovibrionia</taxon>
        <taxon>Desulfovibrionales</taxon>
        <taxon>Desulfovibrionaceae</taxon>
        <taxon>Taurinivorans</taxon>
    </lineage>
</organism>
<dbReference type="PANTHER" id="PTHR36698:SF3">
    <property type="entry name" value="ABC-TYPE TRANSPORT AUXILIARY LIPOPROTEIN COMPONENT DOMAIN-CONTAINING PROTEIN"/>
    <property type="match status" value="1"/>
</dbReference>
<proteinExistence type="predicted"/>
<gene>
    <name evidence="4" type="ORF">JBF11_02935</name>
</gene>
<keyword evidence="1" id="KW-0175">Coiled coil</keyword>
<feature type="coiled-coil region" evidence="1">
    <location>
        <begin position="204"/>
        <end position="238"/>
    </location>
</feature>
<evidence type="ECO:0000313" key="5">
    <source>
        <dbReference type="Proteomes" id="UP001058120"/>
    </source>
</evidence>
<reference evidence="4" key="1">
    <citation type="submission" date="2020-12" db="EMBL/GenBank/DDBJ databases">
        <title>Taurinivorans muris gen. nov., sp. nov., fundamental and realized metabolic niche of a ubiquitous sulfidogenic bacterium in the murine intestine.</title>
        <authorList>
            <person name="Ye H."/>
            <person name="Hanson B.T."/>
            <person name="Loy A."/>
        </authorList>
    </citation>
    <scope>NUCLEOTIDE SEQUENCE</scope>
    <source>
        <strain evidence="4">LT0009</strain>
    </source>
</reference>
<accession>A0ABY5Y274</accession>
<evidence type="ECO:0000259" key="3">
    <source>
        <dbReference type="Pfam" id="PF02470"/>
    </source>
</evidence>
<keyword evidence="2" id="KW-0472">Membrane</keyword>
<evidence type="ECO:0000256" key="1">
    <source>
        <dbReference type="SAM" id="Coils"/>
    </source>
</evidence>
<keyword evidence="2" id="KW-0812">Transmembrane</keyword>
<dbReference type="RefSeq" id="WP_334315888.1">
    <property type="nucleotide sequence ID" value="NZ_CP065938.1"/>
</dbReference>
<evidence type="ECO:0000256" key="2">
    <source>
        <dbReference type="SAM" id="Phobius"/>
    </source>
</evidence>
<sequence length="305" mass="33906">MFKNKTVVGAFVFGSIVLVCLAFFLLGYGNYGTKQSSFALFFDSSLRGLNINSPVFFNGVPVGRVRSIYIVPTSEIASFKTVVIIELNENSGGVDSINENHNFLYYIDDENYVYELIDKGLRAKLTTASLITGQLVVDLVMVNDPEPLSQEKKQKYEGIVQIPTLPNVFESILSNVEDLPIRDISKNVLLLLENANTALAEINVPEMSKNLNAALAKVNELENETKNTVLEYRKLAQLFNHAVPAILKYVDRFAKNGSRLTQDDSAFMQEVFLTLQSLRDAANSISHLAELLENQPDALIFGKAK</sequence>
<protein>
    <submittedName>
        <fullName evidence="4">MCE family protein</fullName>
    </submittedName>
</protein>